<evidence type="ECO:0000313" key="2">
    <source>
        <dbReference type="EMBL" id="ADU27838.1"/>
    </source>
</evidence>
<gene>
    <name evidence="2" type="ordered locus">Ethha_2326</name>
</gene>
<keyword evidence="1" id="KW-0472">Membrane</keyword>
<feature type="transmembrane region" description="Helical" evidence="1">
    <location>
        <begin position="358"/>
        <end position="380"/>
    </location>
</feature>
<evidence type="ECO:0000256" key="1">
    <source>
        <dbReference type="SAM" id="Phobius"/>
    </source>
</evidence>
<keyword evidence="1" id="KW-1133">Transmembrane helix</keyword>
<feature type="transmembrane region" description="Helical" evidence="1">
    <location>
        <begin position="319"/>
        <end position="338"/>
    </location>
</feature>
<dbReference type="STRING" id="663278.Ethha_2326"/>
<name>E6U4V3_ETHHY</name>
<evidence type="ECO:0000313" key="3">
    <source>
        <dbReference type="Proteomes" id="UP000001551"/>
    </source>
</evidence>
<dbReference type="Pfam" id="PF07907">
    <property type="entry name" value="YibE_F"/>
    <property type="match status" value="1"/>
</dbReference>
<feature type="transmembrane region" description="Helical" evidence="1">
    <location>
        <begin position="157"/>
        <end position="177"/>
    </location>
</feature>
<dbReference type="InterPro" id="IPR012507">
    <property type="entry name" value="YibE_F"/>
</dbReference>
<protein>
    <submittedName>
        <fullName evidence="2">YibE/F family protein</fullName>
    </submittedName>
</protein>
<organism evidence="2 3">
    <name type="scientific">Ethanoligenens harbinense (strain DSM 18485 / JCM 12961 / CGMCC 1.5033 / YUAN-3)</name>
    <dbReference type="NCBI Taxonomy" id="663278"/>
    <lineage>
        <taxon>Bacteria</taxon>
        <taxon>Bacillati</taxon>
        <taxon>Bacillota</taxon>
        <taxon>Clostridia</taxon>
        <taxon>Eubacteriales</taxon>
        <taxon>Oscillospiraceae</taxon>
        <taxon>Ethanoligenens</taxon>
    </lineage>
</organism>
<accession>E6U4V3</accession>
<proteinExistence type="predicted"/>
<dbReference type="RefSeq" id="WP_013486186.1">
    <property type="nucleotide sequence ID" value="NC_014828.1"/>
</dbReference>
<sequence length="394" mass="41888">MKKIDRRISRQMVHRLILITVLLAVTVGAYVGITAKTVKRGTSASAYVSAEVESVISDTTSPDSNSQGRRIGNQRISIKILQGKHKDEHMQVDNYLSALNNVYVQKGTRIIVQISTQQNGSYSASVYNYDRSGVLLGCGVVFILLLCIIGGRKGFQAMLGILYTVFCVIFLLLPMVYRGADPVLSALLIVLLTTVMGFALLDGVNAKTVSASIATIAGALFSCAAAAISGAVAGLSGFNMQEAETILLQADNGAKIMIGGLLMAGILISAHGAVMDVAISIASSMDEIHKTNPDVKAKELFRSGINIGRDAMGTMVNTLILAFVGSSLNLLLIIYAYGIPFGQLINTDLVGIQLIQSMAGSIGIMLTVPLTVALAVFFQFHPVRLFSRGKSLNP</sequence>
<dbReference type="PANTHER" id="PTHR41771">
    <property type="entry name" value="MEMBRANE PROTEIN-RELATED"/>
    <property type="match status" value="1"/>
</dbReference>
<dbReference type="PANTHER" id="PTHR41771:SF1">
    <property type="entry name" value="MEMBRANE PROTEIN"/>
    <property type="match status" value="1"/>
</dbReference>
<feature type="transmembrane region" description="Helical" evidence="1">
    <location>
        <begin position="256"/>
        <end position="282"/>
    </location>
</feature>
<feature type="transmembrane region" description="Helical" evidence="1">
    <location>
        <begin position="213"/>
        <end position="236"/>
    </location>
</feature>
<dbReference type="KEGG" id="eha:Ethha_2326"/>
<dbReference type="Proteomes" id="UP000001551">
    <property type="component" value="Chromosome"/>
</dbReference>
<keyword evidence="3" id="KW-1185">Reference proteome</keyword>
<dbReference type="HOGENOM" id="CLU_028166_4_0_9"/>
<feature type="transmembrane region" description="Helical" evidence="1">
    <location>
        <begin position="12"/>
        <end position="33"/>
    </location>
</feature>
<dbReference type="AlphaFoldDB" id="E6U4V3"/>
<reference evidence="2 3" key="1">
    <citation type="submission" date="2010-12" db="EMBL/GenBank/DDBJ databases">
        <title>Complete sequence of Ethanoligenens harbinense YUAN-3.</title>
        <authorList>
            <person name="Lucas S."/>
            <person name="Copeland A."/>
            <person name="Lapidus A."/>
            <person name="Cheng J.-F."/>
            <person name="Bruce D."/>
            <person name="Goodwin L."/>
            <person name="Pitluck S."/>
            <person name="Chertkov O."/>
            <person name="Misra M."/>
            <person name="Detter J.C."/>
            <person name="Han C."/>
            <person name="Tapia R."/>
            <person name="Land M."/>
            <person name="Hauser L."/>
            <person name="Jeffries C."/>
            <person name="Kyrpides N."/>
            <person name="Ivanova N."/>
            <person name="Mikhailova N."/>
            <person name="Wang A."/>
            <person name="Mouttaki H."/>
            <person name="He Z."/>
            <person name="Zhou J."/>
            <person name="Hemme C.L."/>
            <person name="Woyke T."/>
        </authorList>
    </citation>
    <scope>NUCLEOTIDE SEQUENCE [LARGE SCALE GENOMIC DNA]</scope>
    <source>
        <strain evidence="3">DSM 18485 / JCM 12961 / CGMCC 1.5033 / YUAN-3</strain>
    </source>
</reference>
<keyword evidence="1" id="KW-0812">Transmembrane</keyword>
<feature type="transmembrane region" description="Helical" evidence="1">
    <location>
        <begin position="132"/>
        <end position="150"/>
    </location>
</feature>
<dbReference type="EMBL" id="CP002400">
    <property type="protein sequence ID" value="ADU27838.1"/>
    <property type="molecule type" value="Genomic_DNA"/>
</dbReference>
<feature type="transmembrane region" description="Helical" evidence="1">
    <location>
        <begin position="183"/>
        <end position="201"/>
    </location>
</feature>
<dbReference type="eggNOG" id="COG5438">
    <property type="taxonomic scope" value="Bacteria"/>
</dbReference>